<dbReference type="AlphaFoldDB" id="A0A9N7ZCS2"/>
<name>A0A9N7ZCS2_PLEPL</name>
<evidence type="ECO:0000313" key="3">
    <source>
        <dbReference type="Proteomes" id="UP001153269"/>
    </source>
</evidence>
<sequence length="126" mass="14045">MRFRVLDGSTDPENIPTYLKWSLRTDRRTTTHSDAQRENTSSRPRLRVQQVHPMPSGPVRRTRRSRDPKPPPRACGSKPSGLRRKVVKIENGCFGGRGLGTQLHNTQTETAPGNTTVTQPGLAGDF</sequence>
<reference evidence="2" key="1">
    <citation type="submission" date="2020-03" db="EMBL/GenBank/DDBJ databases">
        <authorList>
            <person name="Weist P."/>
        </authorList>
    </citation>
    <scope>NUCLEOTIDE SEQUENCE</scope>
</reference>
<comment type="caution">
    <text evidence="2">The sequence shown here is derived from an EMBL/GenBank/DDBJ whole genome shotgun (WGS) entry which is preliminary data.</text>
</comment>
<feature type="region of interest" description="Disordered" evidence="1">
    <location>
        <begin position="24"/>
        <end position="126"/>
    </location>
</feature>
<feature type="compositionally biased region" description="Polar residues" evidence="1">
    <location>
        <begin position="102"/>
        <end position="119"/>
    </location>
</feature>
<accession>A0A9N7ZCS2</accession>
<dbReference type="EMBL" id="CADEAL010004423">
    <property type="protein sequence ID" value="CAB1459241.1"/>
    <property type="molecule type" value="Genomic_DNA"/>
</dbReference>
<evidence type="ECO:0000256" key="1">
    <source>
        <dbReference type="SAM" id="MobiDB-lite"/>
    </source>
</evidence>
<protein>
    <submittedName>
        <fullName evidence="2">Uncharacterized protein</fullName>
    </submittedName>
</protein>
<evidence type="ECO:0000313" key="2">
    <source>
        <dbReference type="EMBL" id="CAB1459241.1"/>
    </source>
</evidence>
<organism evidence="2 3">
    <name type="scientific">Pleuronectes platessa</name>
    <name type="common">European plaice</name>
    <dbReference type="NCBI Taxonomy" id="8262"/>
    <lineage>
        <taxon>Eukaryota</taxon>
        <taxon>Metazoa</taxon>
        <taxon>Chordata</taxon>
        <taxon>Craniata</taxon>
        <taxon>Vertebrata</taxon>
        <taxon>Euteleostomi</taxon>
        <taxon>Actinopterygii</taxon>
        <taxon>Neopterygii</taxon>
        <taxon>Teleostei</taxon>
        <taxon>Neoteleostei</taxon>
        <taxon>Acanthomorphata</taxon>
        <taxon>Carangaria</taxon>
        <taxon>Pleuronectiformes</taxon>
        <taxon>Pleuronectoidei</taxon>
        <taxon>Pleuronectidae</taxon>
        <taxon>Pleuronectes</taxon>
    </lineage>
</organism>
<dbReference type="Proteomes" id="UP001153269">
    <property type="component" value="Unassembled WGS sequence"/>
</dbReference>
<proteinExistence type="predicted"/>
<gene>
    <name evidence="2" type="ORF">PLEPLA_LOCUS47078</name>
</gene>
<keyword evidence="3" id="KW-1185">Reference proteome</keyword>
<feature type="compositionally biased region" description="Basic and acidic residues" evidence="1">
    <location>
        <begin position="24"/>
        <end position="37"/>
    </location>
</feature>